<dbReference type="EMBL" id="AWGB01000005">
    <property type="protein sequence ID" value="ESQ94169.1"/>
    <property type="molecule type" value="Genomic_DNA"/>
</dbReference>
<dbReference type="AlphaFoldDB" id="V4Q3A8"/>
<comment type="caution">
    <text evidence="1">The sequence shown here is derived from an EMBL/GenBank/DDBJ whole genome shotgun (WGS) entry which is preliminary data.</text>
</comment>
<dbReference type="Proteomes" id="UP000017837">
    <property type="component" value="Unassembled WGS sequence"/>
</dbReference>
<dbReference type="PATRIC" id="fig|1121022.4.peg.693"/>
<name>V4Q3A8_9CAUL</name>
<accession>V4Q3A8</accession>
<keyword evidence="2" id="KW-1185">Reference proteome</keyword>
<gene>
    <name evidence="1" type="ORF">ABENE_03500</name>
</gene>
<reference evidence="1 2" key="1">
    <citation type="journal article" date="2014" name="Nature">
        <title>Sequential evolution of bacterial morphology by co-option of a developmental regulator.</title>
        <authorList>
            <person name="Jiang C."/>
            <person name="Brown P.J."/>
            <person name="Ducret A."/>
            <person name="Brun Y.V."/>
        </authorList>
    </citation>
    <scope>NUCLEOTIDE SEQUENCE [LARGE SCALE GENOMIC DNA]</scope>
    <source>
        <strain evidence="1 2">DSM 16100</strain>
    </source>
</reference>
<evidence type="ECO:0000313" key="1">
    <source>
        <dbReference type="EMBL" id="ESQ94169.1"/>
    </source>
</evidence>
<proteinExistence type="predicted"/>
<evidence type="ECO:0000313" key="2">
    <source>
        <dbReference type="Proteomes" id="UP000017837"/>
    </source>
</evidence>
<organism evidence="1 2">
    <name type="scientific">Asticcacaulis benevestitus DSM 16100 = ATCC BAA-896</name>
    <dbReference type="NCBI Taxonomy" id="1121022"/>
    <lineage>
        <taxon>Bacteria</taxon>
        <taxon>Pseudomonadati</taxon>
        <taxon>Pseudomonadota</taxon>
        <taxon>Alphaproteobacteria</taxon>
        <taxon>Caulobacterales</taxon>
        <taxon>Caulobacteraceae</taxon>
        <taxon>Asticcacaulis</taxon>
    </lineage>
</organism>
<protein>
    <submittedName>
        <fullName evidence="1">Uncharacterized protein</fullName>
    </submittedName>
</protein>
<sequence>MAKFDLYAAMYGFNPISVSFWCQFSPKRIKKCIFHAEIVFGCYAKRVRKVKKLCTKVSVELIDCSLDGHERAIT</sequence>